<dbReference type="GO" id="GO:0005739">
    <property type="term" value="C:mitochondrion"/>
    <property type="evidence" value="ECO:0007669"/>
    <property type="project" value="UniProtKB-ARBA"/>
</dbReference>
<dbReference type="InterPro" id="IPR051624">
    <property type="entry name" value="RMD1/Sad1-interacting"/>
</dbReference>
<sequence length="395" mass="45229">MLELFSRARHLKSLFSSSSSLALRRPPYAALRHAPSETLVHFAHPYRGLSSVSSFLHARRRPLLLLSLFNPFPDHFSSTPSDPAVDLQEGQKPLAPCPDHKEQESRISEKQSRIDLKSLHAQNASNVITSRITSKYVILRYYDVEIDAEVIKTGFASESSCHYMLVFSYGSVVLFNVSDHEVDNYLKIVVKHGSGLLPKMGKEDFAIVEKPTLDTWMQEGFDFIVLKHCNMDEIQIIGCVLSQSIALDYCNHQVDGMMPEFIEISRSTKKTRTCRMKIKQLFQLAWKSNSDLNAVVLLQLGILEGVSCCLLKDSSFRDTVDLILEAELRNLRRIILLRVPEYINSFDRGLEEDVYDPHLFETYTLGWHNFAWSKRLWSRDRVLPRVRFAPLPSVP</sequence>
<reference evidence="4 5" key="1">
    <citation type="submission" date="2020-08" db="EMBL/GenBank/DDBJ databases">
        <title>Plant Genome Project.</title>
        <authorList>
            <person name="Zhang R.-G."/>
        </authorList>
    </citation>
    <scope>NUCLEOTIDE SEQUENCE [LARGE SCALE GENOMIC DNA]</scope>
    <source>
        <tissue evidence="4">Rhizome</tissue>
    </source>
</reference>
<proteinExistence type="inferred from homology"/>
<feature type="region of interest" description="Disordered" evidence="2">
    <location>
        <begin position="79"/>
        <end position="105"/>
    </location>
</feature>
<name>A0A8J5HY31_ZINOF</name>
<dbReference type="Proteomes" id="UP000734854">
    <property type="component" value="Unassembled WGS sequence"/>
</dbReference>
<feature type="domain" description="DUF155" evidence="3">
    <location>
        <begin position="164"/>
        <end position="290"/>
    </location>
</feature>
<evidence type="ECO:0000313" key="4">
    <source>
        <dbReference type="EMBL" id="KAG6527452.1"/>
    </source>
</evidence>
<dbReference type="PANTHER" id="PTHR16255">
    <property type="entry name" value="REQUIRED FOR MEIOTIC NUCLEAR DIVISION PROTEIN 1 HOMOLOG"/>
    <property type="match status" value="1"/>
</dbReference>
<organism evidence="4 5">
    <name type="scientific">Zingiber officinale</name>
    <name type="common">Ginger</name>
    <name type="synonym">Amomum zingiber</name>
    <dbReference type="NCBI Taxonomy" id="94328"/>
    <lineage>
        <taxon>Eukaryota</taxon>
        <taxon>Viridiplantae</taxon>
        <taxon>Streptophyta</taxon>
        <taxon>Embryophyta</taxon>
        <taxon>Tracheophyta</taxon>
        <taxon>Spermatophyta</taxon>
        <taxon>Magnoliopsida</taxon>
        <taxon>Liliopsida</taxon>
        <taxon>Zingiberales</taxon>
        <taxon>Zingiberaceae</taxon>
        <taxon>Zingiber</taxon>
    </lineage>
</organism>
<accession>A0A8J5HY31</accession>
<dbReference type="InterPro" id="IPR003734">
    <property type="entry name" value="DUF155"/>
</dbReference>
<evidence type="ECO:0000259" key="3">
    <source>
        <dbReference type="Pfam" id="PF02582"/>
    </source>
</evidence>
<keyword evidence="5" id="KW-1185">Reference proteome</keyword>
<comment type="similarity">
    <text evidence="1">Belongs to the RMD1/sif2 family.</text>
</comment>
<evidence type="ECO:0000256" key="1">
    <source>
        <dbReference type="ARBA" id="ARBA00008306"/>
    </source>
</evidence>
<dbReference type="PANTHER" id="PTHR16255:SF6">
    <property type="entry name" value="PROTEIN RETARDED ROOT GROWTH-LIKE"/>
    <property type="match status" value="1"/>
</dbReference>
<dbReference type="Pfam" id="PF02582">
    <property type="entry name" value="DUF155"/>
    <property type="match status" value="1"/>
</dbReference>
<dbReference type="AlphaFoldDB" id="A0A8J5HY31"/>
<gene>
    <name evidence="4" type="ORF">ZIOFF_009554</name>
</gene>
<protein>
    <recommendedName>
        <fullName evidence="3">DUF155 domain-containing protein</fullName>
    </recommendedName>
</protein>
<comment type="caution">
    <text evidence="4">The sequence shown here is derived from an EMBL/GenBank/DDBJ whole genome shotgun (WGS) entry which is preliminary data.</text>
</comment>
<dbReference type="EMBL" id="JACMSC010000003">
    <property type="protein sequence ID" value="KAG6527452.1"/>
    <property type="molecule type" value="Genomic_DNA"/>
</dbReference>
<evidence type="ECO:0000313" key="5">
    <source>
        <dbReference type="Proteomes" id="UP000734854"/>
    </source>
</evidence>
<evidence type="ECO:0000256" key="2">
    <source>
        <dbReference type="SAM" id="MobiDB-lite"/>
    </source>
</evidence>